<evidence type="ECO:0000313" key="2">
    <source>
        <dbReference type="EMBL" id="ADM10874.1"/>
    </source>
</evidence>
<organism evidence="2 3">
    <name type="scientific">Encephalitozoon intestinalis (strain ATCC 50506)</name>
    <name type="common">Microsporidian parasite</name>
    <name type="synonym">Septata intestinalis</name>
    <dbReference type="NCBI Taxonomy" id="876142"/>
    <lineage>
        <taxon>Eukaryota</taxon>
        <taxon>Fungi</taxon>
        <taxon>Fungi incertae sedis</taxon>
        <taxon>Microsporidia</taxon>
        <taxon>Unikaryonidae</taxon>
        <taxon>Encephalitozoon</taxon>
    </lineage>
</organism>
<dbReference type="InterPro" id="IPR015940">
    <property type="entry name" value="UBA"/>
</dbReference>
<name>E0S589_ENCIT</name>
<reference evidence="2 3" key="2">
    <citation type="journal article" date="2012" name="Proc. Natl. Acad. Sci. U.S.A.">
        <title>Gain and loss of multiple functionally related, horizontally transferred genes in the reduced genomes of two microsporidian parasites.</title>
        <authorList>
            <person name="Pombert J.-F."/>
            <person name="Selman M."/>
            <person name="Burki F."/>
            <person name="Bardell F.T."/>
            <person name="Farinelli L."/>
            <person name="Solter L.F."/>
            <person name="Whitman D.W."/>
            <person name="Weiss L.M."/>
            <person name="Corradi N."/>
            <person name="Keeling P.J."/>
        </authorList>
    </citation>
    <scope>NUCLEOTIDE SEQUENCE [LARGE SCALE GENOMIC DNA]</scope>
    <source>
        <strain evidence="2 3">ATCC 50506</strain>
    </source>
</reference>
<dbReference type="AlphaFoldDB" id="E0S589"/>
<dbReference type="InterPro" id="IPR001012">
    <property type="entry name" value="UBX_dom"/>
</dbReference>
<accession>E0S589</accession>
<dbReference type="GeneID" id="9698659"/>
<dbReference type="Pfam" id="PF00789">
    <property type="entry name" value="UBX"/>
    <property type="match status" value="1"/>
</dbReference>
<feature type="domain" description="UBA" evidence="1">
    <location>
        <begin position="9"/>
        <end position="50"/>
    </location>
</feature>
<evidence type="ECO:0000259" key="1">
    <source>
        <dbReference type="PROSITE" id="PS50030"/>
    </source>
</evidence>
<dbReference type="KEGG" id="ein:Eint_010100"/>
<dbReference type="OrthoDB" id="2194333at2759"/>
<dbReference type="CDD" id="cd01767">
    <property type="entry name" value="UBX"/>
    <property type="match status" value="1"/>
</dbReference>
<dbReference type="HOGENOM" id="CLU_1348916_0_0_1"/>
<dbReference type="Gene3D" id="3.10.20.90">
    <property type="entry name" value="Phosphatidylinositol 3-kinase Catalytic Subunit, Chain A, domain 1"/>
    <property type="match status" value="1"/>
</dbReference>
<dbReference type="RefSeq" id="XP_003072234.1">
    <property type="nucleotide sequence ID" value="XM_003072188.1"/>
</dbReference>
<sequence>MEERNKTETSKEEVVNYLVQSGFTKEEIENAIKETGSKDIDALVNFIINSSQNRTHKGVKEAKKEYDNKMSREAVELEKKRKEEIMKEKLYKERLINQIKADMAEKLERERLEDEKLISTDIEKSEDISDCKIKLWFGDGTSSILGFSKDDTIEDLFRKIETKLNKKRFNLFKMNHVTPIERNKKKISEIPGLYPRGVLFIEE</sequence>
<proteinExistence type="predicted"/>
<dbReference type="Proteomes" id="UP000002313">
    <property type="component" value="Chromosome I"/>
</dbReference>
<keyword evidence="3" id="KW-1185">Reference proteome</keyword>
<dbReference type="VEuPathDB" id="MicrosporidiaDB:Eint_010100"/>
<dbReference type="PROSITE" id="PS50030">
    <property type="entry name" value="UBA"/>
    <property type="match status" value="1"/>
</dbReference>
<dbReference type="InterPro" id="IPR029071">
    <property type="entry name" value="Ubiquitin-like_domsf"/>
</dbReference>
<dbReference type="InterPro" id="IPR009060">
    <property type="entry name" value="UBA-like_sf"/>
</dbReference>
<dbReference type="EMBL" id="CP001942">
    <property type="protein sequence ID" value="ADM10874.1"/>
    <property type="molecule type" value="Genomic_DNA"/>
</dbReference>
<evidence type="ECO:0000313" key="3">
    <source>
        <dbReference type="Proteomes" id="UP000002313"/>
    </source>
</evidence>
<gene>
    <name evidence="2" type="ORF">Eint_010100</name>
</gene>
<reference evidence="2 3" key="1">
    <citation type="journal article" date="2010" name="Nat. Commun.">
        <title>The complete sequence of the smallest known nuclear genome from the microsporidian Encephalitozoon intestinalis.</title>
        <authorList>
            <person name="Corradi N."/>
            <person name="Pombert J.-F."/>
            <person name="Farinelli L."/>
            <person name="Didier E.S."/>
            <person name="Keeling P.J."/>
        </authorList>
    </citation>
    <scope>NUCLEOTIDE SEQUENCE [LARGE SCALE GENOMIC DNA]</scope>
    <source>
        <strain evidence="2 3">ATCC 50506</strain>
    </source>
</reference>
<protein>
    <recommendedName>
        <fullName evidence="1">UBA domain-containing protein</fullName>
    </recommendedName>
</protein>
<dbReference type="SUPFAM" id="SSF46934">
    <property type="entry name" value="UBA-like"/>
    <property type="match status" value="1"/>
</dbReference>
<dbReference type="SUPFAM" id="SSF54236">
    <property type="entry name" value="Ubiquitin-like"/>
    <property type="match status" value="1"/>
</dbReference>